<reference evidence="1 2" key="1">
    <citation type="submission" date="2011-09" db="EMBL/GenBank/DDBJ databases">
        <title>The draft genome of Fischerella sp. JSC-11.</title>
        <authorList>
            <consortium name="US DOE Joint Genome Institute (JGI-PGF)"/>
            <person name="Lucas S."/>
            <person name="Han J."/>
            <person name="Lapidus A."/>
            <person name="Cheng J.-F."/>
            <person name="Goodwin L."/>
            <person name="Pitluck S."/>
            <person name="Peters L."/>
            <person name="Land M.L."/>
            <person name="Hauser L."/>
            <person name="Sarkisova S."/>
            <person name="Bryant D.A."/>
            <person name="Brown I."/>
            <person name="Woyke T.J."/>
        </authorList>
    </citation>
    <scope>NUCLEOTIDE SEQUENCE [LARGE SCALE GENOMIC DNA]</scope>
    <source>
        <strain evidence="1 2">JSC-11</strain>
    </source>
</reference>
<evidence type="ECO:0000313" key="2">
    <source>
        <dbReference type="Proteomes" id="UP000004344"/>
    </source>
</evidence>
<name>G6FVI3_9CYAN</name>
<evidence type="ECO:0000313" key="1">
    <source>
        <dbReference type="EMBL" id="EHC12238.1"/>
    </source>
</evidence>
<organism evidence="1 2">
    <name type="scientific">Fischerella thermalis JSC-11</name>
    <dbReference type="NCBI Taxonomy" id="741277"/>
    <lineage>
        <taxon>Bacteria</taxon>
        <taxon>Bacillati</taxon>
        <taxon>Cyanobacteriota</taxon>
        <taxon>Cyanophyceae</taxon>
        <taxon>Nostocales</taxon>
        <taxon>Hapalosiphonaceae</taxon>
        <taxon>Fischerella</taxon>
    </lineage>
</organism>
<sequence length="45" mass="5188">MTQDTLVVRFFTLHNIINAMNRVQGVATYIQANKLLASRNFCKFV</sequence>
<dbReference type="EMBL" id="AGIZ01000008">
    <property type="protein sequence ID" value="EHC12238.1"/>
    <property type="molecule type" value="Genomic_DNA"/>
</dbReference>
<comment type="caution">
    <text evidence="1">The sequence shown here is derived from an EMBL/GenBank/DDBJ whole genome shotgun (WGS) entry which is preliminary data.</text>
</comment>
<keyword evidence="2" id="KW-1185">Reference proteome</keyword>
<protein>
    <submittedName>
        <fullName evidence="1">Uncharacterized protein</fullName>
    </submittedName>
</protein>
<accession>G6FVI3</accession>
<dbReference type="AlphaFoldDB" id="G6FVI3"/>
<gene>
    <name evidence="1" type="ORF">FJSC11DRAFT_2880</name>
</gene>
<dbReference type="Proteomes" id="UP000004344">
    <property type="component" value="Unassembled WGS sequence"/>
</dbReference>
<proteinExistence type="predicted"/>